<dbReference type="AlphaFoldDB" id="A0A7R9Q485"/>
<name>A0A7R9Q485_9ACAR</name>
<accession>A0A7R9Q485</accession>
<reference evidence="2" key="1">
    <citation type="submission" date="2020-11" db="EMBL/GenBank/DDBJ databases">
        <authorList>
            <person name="Tran Van P."/>
        </authorList>
    </citation>
    <scope>NUCLEOTIDE SEQUENCE</scope>
</reference>
<dbReference type="GO" id="GO:0005739">
    <property type="term" value="C:mitochondrion"/>
    <property type="evidence" value="ECO:0007669"/>
    <property type="project" value="TreeGrafter"/>
</dbReference>
<dbReference type="Gene3D" id="3.40.30.10">
    <property type="entry name" value="Glutaredoxin"/>
    <property type="match status" value="1"/>
</dbReference>
<dbReference type="SFLD" id="SFLDG00358">
    <property type="entry name" value="Main_(cytGST)"/>
    <property type="match status" value="1"/>
</dbReference>
<dbReference type="Pfam" id="PF13409">
    <property type="entry name" value="GST_N_2"/>
    <property type="match status" value="1"/>
</dbReference>
<evidence type="ECO:0000313" key="2">
    <source>
        <dbReference type="EMBL" id="CAD7631930.1"/>
    </source>
</evidence>
<dbReference type="OrthoDB" id="202840at2759"/>
<dbReference type="EMBL" id="OC864786">
    <property type="protein sequence ID" value="CAD7631930.1"/>
    <property type="molecule type" value="Genomic_DNA"/>
</dbReference>
<dbReference type="Proteomes" id="UP000759131">
    <property type="component" value="Unassembled WGS sequence"/>
</dbReference>
<dbReference type="EMBL" id="CAJPIZ010010211">
    <property type="protein sequence ID" value="CAG2112360.1"/>
    <property type="molecule type" value="Genomic_DNA"/>
</dbReference>
<dbReference type="InterPro" id="IPR004045">
    <property type="entry name" value="Glutathione_S-Trfase_N"/>
</dbReference>
<gene>
    <name evidence="2" type="ORF">OSB1V03_LOCUS12338</name>
</gene>
<dbReference type="GO" id="GO:0016034">
    <property type="term" value="F:maleylacetoacetate isomerase activity"/>
    <property type="evidence" value="ECO:0007669"/>
    <property type="project" value="TreeGrafter"/>
</dbReference>
<feature type="domain" description="GST N-terminal" evidence="1">
    <location>
        <begin position="14"/>
        <end position="96"/>
    </location>
</feature>
<dbReference type="InterPro" id="IPR036249">
    <property type="entry name" value="Thioredoxin-like_sf"/>
</dbReference>
<dbReference type="CDD" id="cd03042">
    <property type="entry name" value="GST_N_Zeta"/>
    <property type="match status" value="1"/>
</dbReference>
<dbReference type="Gene3D" id="1.20.1050.10">
    <property type="match status" value="1"/>
</dbReference>
<dbReference type="SFLD" id="SFLDS00019">
    <property type="entry name" value="Glutathione_Transferase_(cytos"/>
    <property type="match status" value="1"/>
</dbReference>
<proteinExistence type="predicted"/>
<dbReference type="PROSITE" id="PS50404">
    <property type="entry name" value="GST_NTER"/>
    <property type="match status" value="1"/>
</dbReference>
<dbReference type="SUPFAM" id="SSF52833">
    <property type="entry name" value="Thioredoxin-like"/>
    <property type="match status" value="1"/>
</dbReference>
<keyword evidence="3" id="KW-1185">Reference proteome</keyword>
<dbReference type="GO" id="GO:0006749">
    <property type="term" value="P:glutathione metabolic process"/>
    <property type="evidence" value="ECO:0007669"/>
    <property type="project" value="TreeGrafter"/>
</dbReference>
<evidence type="ECO:0000313" key="3">
    <source>
        <dbReference type="Proteomes" id="UP000759131"/>
    </source>
</evidence>
<sequence>MKLIVCADNDYKKLIPILYSYFRSSCSWRVRTALALKGIDYEYKPVSLLASEQFTPEFRSLNPCLQVPALVINDSTVLVESLAIIEYIDEVYKHKGPPLLPKDPILRAKARAIAETIVSGIQPLQ</sequence>
<dbReference type="InterPro" id="IPR040079">
    <property type="entry name" value="Glutathione_S-Trfase"/>
</dbReference>
<dbReference type="GO" id="GO:0004364">
    <property type="term" value="F:glutathione transferase activity"/>
    <property type="evidence" value="ECO:0007669"/>
    <property type="project" value="TreeGrafter"/>
</dbReference>
<organism evidence="2">
    <name type="scientific">Medioppia subpectinata</name>
    <dbReference type="NCBI Taxonomy" id="1979941"/>
    <lineage>
        <taxon>Eukaryota</taxon>
        <taxon>Metazoa</taxon>
        <taxon>Ecdysozoa</taxon>
        <taxon>Arthropoda</taxon>
        <taxon>Chelicerata</taxon>
        <taxon>Arachnida</taxon>
        <taxon>Acari</taxon>
        <taxon>Acariformes</taxon>
        <taxon>Sarcoptiformes</taxon>
        <taxon>Oribatida</taxon>
        <taxon>Brachypylina</taxon>
        <taxon>Oppioidea</taxon>
        <taxon>Oppiidae</taxon>
        <taxon>Medioppia</taxon>
    </lineage>
</organism>
<dbReference type="InterPro" id="IPR034333">
    <property type="entry name" value="GST_Zeta_N"/>
</dbReference>
<evidence type="ECO:0000259" key="1">
    <source>
        <dbReference type="PROSITE" id="PS50404"/>
    </source>
</evidence>
<dbReference type="PANTHER" id="PTHR42673:SF4">
    <property type="entry name" value="MALEYLACETOACETATE ISOMERASE"/>
    <property type="match status" value="1"/>
</dbReference>
<protein>
    <recommendedName>
        <fullName evidence="1">GST N-terminal domain-containing protein</fullName>
    </recommendedName>
</protein>
<feature type="non-terminal residue" evidence="2">
    <location>
        <position position="1"/>
    </location>
</feature>
<dbReference type="PANTHER" id="PTHR42673">
    <property type="entry name" value="MALEYLACETOACETATE ISOMERASE"/>
    <property type="match status" value="1"/>
</dbReference>
<dbReference type="GO" id="GO:0006559">
    <property type="term" value="P:L-phenylalanine catabolic process"/>
    <property type="evidence" value="ECO:0007669"/>
    <property type="project" value="TreeGrafter"/>
</dbReference>